<proteinExistence type="predicted"/>
<dbReference type="Proteomes" id="UP001165101">
    <property type="component" value="Unassembled WGS sequence"/>
</dbReference>
<name>A0ACB5TI66_CANBO</name>
<reference evidence="1" key="1">
    <citation type="submission" date="2023-04" db="EMBL/GenBank/DDBJ databases">
        <title>Candida boidinii NBRC 1967.</title>
        <authorList>
            <person name="Ichikawa N."/>
            <person name="Sato H."/>
            <person name="Tonouchi N."/>
        </authorList>
    </citation>
    <scope>NUCLEOTIDE SEQUENCE</scope>
    <source>
        <strain evidence="1">NBRC 1967</strain>
    </source>
</reference>
<evidence type="ECO:0000313" key="2">
    <source>
        <dbReference type="Proteomes" id="UP001165101"/>
    </source>
</evidence>
<dbReference type="EMBL" id="BSXV01000357">
    <property type="protein sequence ID" value="GME88760.1"/>
    <property type="molecule type" value="Genomic_DNA"/>
</dbReference>
<organism evidence="1 2">
    <name type="scientific">Candida boidinii</name>
    <name type="common">Yeast</name>
    <dbReference type="NCBI Taxonomy" id="5477"/>
    <lineage>
        <taxon>Eukaryota</taxon>
        <taxon>Fungi</taxon>
        <taxon>Dikarya</taxon>
        <taxon>Ascomycota</taxon>
        <taxon>Saccharomycotina</taxon>
        <taxon>Pichiomycetes</taxon>
        <taxon>Pichiales</taxon>
        <taxon>Pichiaceae</taxon>
        <taxon>Ogataea</taxon>
        <taxon>Ogataea/Candida clade</taxon>
    </lineage>
</organism>
<accession>A0ACB5TI66</accession>
<evidence type="ECO:0000313" key="1">
    <source>
        <dbReference type="EMBL" id="GME88760.1"/>
    </source>
</evidence>
<gene>
    <name evidence="1" type="ORF">Cboi01_000107100</name>
</gene>
<protein>
    <submittedName>
        <fullName evidence="1">Unnamed protein product</fullName>
    </submittedName>
</protein>
<sequence length="567" mass="62804">MSRAIASDKVVIKNSVIPATIIFSIESGKILEIIENEILDPKDQILINYAVSVENYRNVSPLMILPGLVDSHVHLNEPGRTDWEGFATGTQSAASGGVTTVIDMPLNAIPPTTTLSNFYAKIDAAKGQTWCDVGFWGGLVPDNLDNLIPLINAGVRGFKGFLMDSGVEEFPMITPDYISKALNTVKGYNTMLMFHAEMEPLSDDAFDESIKCCSHNHNHNTTSHQIENLDLGLTRTTTLTNDQIKSLARSPILSAVEPKVGKISELIKSPNLKPSSLDDIIENDNEEIDDIDNLLSSPLLKAAEDDEILKDVDPKDYNSFLASRPDLFEVTAIKNIIACSKLQPTTPIHIVHLASEKAIPLIEKAKFTDNLPITVETCFHYLTFKSEEIPKGATQFKCCPPIRTDENRLQLWQGLKSNIITSVVSDHSPCTPELKGLERGDFFAAWGGITSVGFGLPLLWTQADFFKITILDIVKWCCENTSKQVGLDYKKGKIEIGFDADFAIFDPNMKYKINNNRTFFKNKLTAFNDMDIKGKVVETILRGNSIYALGKGLSDVPMGNLILERRF</sequence>
<comment type="caution">
    <text evidence="1">The sequence shown here is derived from an EMBL/GenBank/DDBJ whole genome shotgun (WGS) entry which is preliminary data.</text>
</comment>
<keyword evidence="2" id="KW-1185">Reference proteome</keyword>